<name>A0A366CW32_9NOCA</name>
<evidence type="ECO:0000313" key="3">
    <source>
        <dbReference type="Proteomes" id="UP000252586"/>
    </source>
</evidence>
<evidence type="ECO:0000256" key="1">
    <source>
        <dbReference type="SAM" id="MobiDB-lite"/>
    </source>
</evidence>
<keyword evidence="3" id="KW-1185">Reference proteome</keyword>
<sequence length="177" mass="18836">MHAHSSPDPPATATDTRARVEQARARAEGFVWGALHIQHSRTPEARTATAFAAAYADLVTESLTDDIVVPGLAQAWVAWRTCGNLTADLRPAPSPDQRVPDTAQWDAALGHRTAWWLCAEALGYVRGWCDAAGVGSGDAVDFAHAFAVLVAAGGSRPSIDYAWTNWRSGRPLTAFGG</sequence>
<protein>
    <submittedName>
        <fullName evidence="2">Uncharacterized protein</fullName>
    </submittedName>
</protein>
<dbReference type="STRING" id="1210090.GCA_001613185_06647"/>
<gene>
    <name evidence="2" type="ORF">DFR74_12923</name>
</gene>
<proteinExistence type="predicted"/>
<evidence type="ECO:0000313" key="2">
    <source>
        <dbReference type="EMBL" id="RBO79947.1"/>
    </source>
</evidence>
<organism evidence="2 3">
    <name type="scientific">Nocardia puris</name>
    <dbReference type="NCBI Taxonomy" id="208602"/>
    <lineage>
        <taxon>Bacteria</taxon>
        <taxon>Bacillati</taxon>
        <taxon>Actinomycetota</taxon>
        <taxon>Actinomycetes</taxon>
        <taxon>Mycobacteriales</taxon>
        <taxon>Nocardiaceae</taxon>
        <taxon>Nocardia</taxon>
    </lineage>
</organism>
<reference evidence="2 3" key="1">
    <citation type="submission" date="2018-06" db="EMBL/GenBank/DDBJ databases">
        <title>Genomic Encyclopedia of Type Strains, Phase IV (KMG-IV): sequencing the most valuable type-strain genomes for metagenomic binning, comparative biology and taxonomic classification.</title>
        <authorList>
            <person name="Goeker M."/>
        </authorList>
    </citation>
    <scope>NUCLEOTIDE SEQUENCE [LARGE SCALE GENOMIC DNA]</scope>
    <source>
        <strain evidence="2 3">DSM 44599</strain>
    </source>
</reference>
<dbReference type="Proteomes" id="UP000252586">
    <property type="component" value="Unassembled WGS sequence"/>
</dbReference>
<feature type="region of interest" description="Disordered" evidence="1">
    <location>
        <begin position="1"/>
        <end position="20"/>
    </location>
</feature>
<accession>A0A366CW32</accession>
<dbReference type="EMBL" id="QNRE01000029">
    <property type="protein sequence ID" value="RBO79947.1"/>
    <property type="molecule type" value="Genomic_DNA"/>
</dbReference>
<comment type="caution">
    <text evidence="2">The sequence shown here is derived from an EMBL/GenBank/DDBJ whole genome shotgun (WGS) entry which is preliminary data.</text>
</comment>
<dbReference type="RefSeq" id="WP_170160850.1">
    <property type="nucleotide sequence ID" value="NZ_QNRE01000029.1"/>
</dbReference>
<dbReference type="AlphaFoldDB" id="A0A366CW32"/>